<protein>
    <submittedName>
        <fullName evidence="1">Uncharacterized protein</fullName>
    </submittedName>
</protein>
<gene>
    <name evidence="1" type="ORF">Y717_10565</name>
</gene>
<accession>A0A2T7SP52</accession>
<organism evidence="1 2">
    <name type="scientific">Streptomyces scopuliridis RB72</name>
    <dbReference type="NCBI Taxonomy" id="1440053"/>
    <lineage>
        <taxon>Bacteria</taxon>
        <taxon>Bacillati</taxon>
        <taxon>Actinomycetota</taxon>
        <taxon>Actinomycetes</taxon>
        <taxon>Kitasatosporales</taxon>
        <taxon>Streptomycetaceae</taxon>
        <taxon>Streptomyces</taxon>
    </lineage>
</organism>
<comment type="caution">
    <text evidence="1">The sequence shown here is derived from an EMBL/GenBank/DDBJ whole genome shotgun (WGS) entry which is preliminary data.</text>
</comment>
<evidence type="ECO:0000313" key="2">
    <source>
        <dbReference type="Proteomes" id="UP000245992"/>
    </source>
</evidence>
<dbReference type="GO" id="GO:0006310">
    <property type="term" value="P:DNA recombination"/>
    <property type="evidence" value="ECO:0007669"/>
    <property type="project" value="InterPro"/>
</dbReference>
<reference evidence="1 2" key="1">
    <citation type="submission" date="2013-12" db="EMBL/GenBank/DDBJ databases">
        <title>Annotated genome of Streptomyces scopuliridis.</title>
        <authorList>
            <person name="Olson J.B."/>
        </authorList>
    </citation>
    <scope>NUCLEOTIDE SEQUENCE [LARGE SCALE GENOMIC DNA]</scope>
    <source>
        <strain evidence="1 2">RB72</strain>
    </source>
</reference>
<dbReference type="EMBL" id="AZSP01000384">
    <property type="protein sequence ID" value="PVE04629.1"/>
    <property type="molecule type" value="Genomic_DNA"/>
</dbReference>
<evidence type="ECO:0000313" key="1">
    <source>
        <dbReference type="EMBL" id="PVE04629.1"/>
    </source>
</evidence>
<name>A0A2T7SP52_9ACTN</name>
<proteinExistence type="predicted"/>
<dbReference type="SUPFAM" id="SSF103084">
    <property type="entry name" value="Holliday junction resolvase RusA"/>
    <property type="match status" value="1"/>
</dbReference>
<dbReference type="RefSeq" id="WP_030352444.1">
    <property type="nucleotide sequence ID" value="NZ_AZSP01000384.1"/>
</dbReference>
<sequence>MTALFDLTTPVVPAPALAPAAGTTRPTFTIALPTGVKLLNSNQRLHHAPKGKLTHALRAAAMEAVGENPALMEALAAAKPGPLFERAHILGIYRPRSVGRCDPANWYPSFKAAVDGIVDAGLLDDDDHTRLVGPDMRLGRKIKGGQLVLVIRGLAVGEQWPDLGQVPQ</sequence>
<dbReference type="STRING" id="1440053.GCA_000718095_03383"/>
<dbReference type="Proteomes" id="UP000245992">
    <property type="component" value="Unassembled WGS sequence"/>
</dbReference>
<dbReference type="InterPro" id="IPR036614">
    <property type="entry name" value="RusA-like_sf"/>
</dbReference>
<dbReference type="GO" id="GO:0006281">
    <property type="term" value="P:DNA repair"/>
    <property type="evidence" value="ECO:0007669"/>
    <property type="project" value="InterPro"/>
</dbReference>
<keyword evidence="2" id="KW-1185">Reference proteome</keyword>
<dbReference type="GO" id="GO:0000287">
    <property type="term" value="F:magnesium ion binding"/>
    <property type="evidence" value="ECO:0007669"/>
    <property type="project" value="InterPro"/>
</dbReference>
<dbReference type="AlphaFoldDB" id="A0A2T7SP52"/>
<dbReference type="OrthoDB" id="3237255at2"/>